<dbReference type="EnsemblPlants" id="MELO3C024927.2.1">
    <property type="protein sequence ID" value="MELO3C024927.2.1"/>
    <property type="gene ID" value="MELO3C024927.2"/>
</dbReference>
<name>A0A9I9DWI0_CUCME</name>
<accession>A0A9I9DWI0</accession>
<dbReference type="Gramene" id="MELO3C024927.2.1">
    <property type="protein sequence ID" value="MELO3C024927.2.1"/>
    <property type="gene ID" value="MELO3C024927.2"/>
</dbReference>
<feature type="region of interest" description="Disordered" evidence="1">
    <location>
        <begin position="41"/>
        <end position="80"/>
    </location>
</feature>
<evidence type="ECO:0000256" key="1">
    <source>
        <dbReference type="SAM" id="MobiDB-lite"/>
    </source>
</evidence>
<reference evidence="2" key="1">
    <citation type="submission" date="2023-03" db="UniProtKB">
        <authorList>
            <consortium name="EnsemblPlants"/>
        </authorList>
    </citation>
    <scope>IDENTIFICATION</scope>
</reference>
<organism evidence="2">
    <name type="scientific">Cucumis melo</name>
    <name type="common">Muskmelon</name>
    <dbReference type="NCBI Taxonomy" id="3656"/>
    <lineage>
        <taxon>Eukaryota</taxon>
        <taxon>Viridiplantae</taxon>
        <taxon>Streptophyta</taxon>
        <taxon>Embryophyta</taxon>
        <taxon>Tracheophyta</taxon>
        <taxon>Spermatophyta</taxon>
        <taxon>Magnoliopsida</taxon>
        <taxon>eudicotyledons</taxon>
        <taxon>Gunneridae</taxon>
        <taxon>Pentapetalae</taxon>
        <taxon>rosids</taxon>
        <taxon>fabids</taxon>
        <taxon>Cucurbitales</taxon>
        <taxon>Cucurbitaceae</taxon>
        <taxon>Benincaseae</taxon>
        <taxon>Cucumis</taxon>
    </lineage>
</organism>
<protein>
    <submittedName>
        <fullName evidence="2">Uncharacterized protein</fullName>
    </submittedName>
</protein>
<evidence type="ECO:0000313" key="2">
    <source>
        <dbReference type="EnsemblPlants" id="MELO3C024927.2.1"/>
    </source>
</evidence>
<feature type="region of interest" description="Disordered" evidence="1">
    <location>
        <begin position="184"/>
        <end position="205"/>
    </location>
</feature>
<proteinExistence type="predicted"/>
<dbReference type="AlphaFoldDB" id="A0A9I9DWI0"/>
<sequence length="205" mass="23309">MPNVRETSSSRGEGWNFDRTTLYCIIAIHKNKAKLKCLKTKHDGKSEVEKVDDEAEDEKEEEEEVPLKRKRQCKKEASRSKRARTLRKPSCLCQPRVPRKEAHRILLTQQIQNTSPSPWQECNENLVLVVQNKEGTSIPQQEENSLALVANQTNQNKPLSLEDSNQDVFKDSIINPSAFIDDAFHEKQEDKAGSSILSPKRKGGS</sequence>
<feature type="compositionally biased region" description="Acidic residues" evidence="1">
    <location>
        <begin position="50"/>
        <end position="64"/>
    </location>
</feature>